<dbReference type="RefSeq" id="WP_088908042.1">
    <property type="nucleotide sequence ID" value="NZ_CP018145.1"/>
</dbReference>
<accession>A0A220MGQ1</accession>
<name>A0A220MGQ1_9BACL</name>
<gene>
    <name evidence="1" type="ORF">BP422_12325</name>
</gene>
<dbReference type="Proteomes" id="UP000197781">
    <property type="component" value="Chromosome"/>
</dbReference>
<dbReference type="EMBL" id="CP018145">
    <property type="protein sequence ID" value="ASJ54264.1"/>
    <property type="molecule type" value="Genomic_DNA"/>
</dbReference>
<dbReference type="AlphaFoldDB" id="A0A220MGQ1"/>
<dbReference type="Pfam" id="PF14398">
    <property type="entry name" value="ATPgrasp_YheCD"/>
    <property type="match status" value="1"/>
</dbReference>
<proteinExistence type="predicted"/>
<organism evidence="1 2">
    <name type="scientific">Brevibacillus formosus</name>
    <dbReference type="NCBI Taxonomy" id="54913"/>
    <lineage>
        <taxon>Bacteria</taxon>
        <taxon>Bacillati</taxon>
        <taxon>Bacillota</taxon>
        <taxon>Bacilli</taxon>
        <taxon>Bacillales</taxon>
        <taxon>Paenibacillaceae</taxon>
        <taxon>Brevibacillus</taxon>
    </lineage>
</organism>
<dbReference type="SUPFAM" id="SSF56059">
    <property type="entry name" value="Glutathione synthetase ATP-binding domain-like"/>
    <property type="match status" value="1"/>
</dbReference>
<dbReference type="InterPro" id="IPR026838">
    <property type="entry name" value="YheC/D"/>
</dbReference>
<dbReference type="KEGG" id="bfm:BP422_12325"/>
<sequence length="366" mass="42203">MDRIGIMLDWALMEKGIHGIKSYERLPYYVEIGKELGLEPVFFHPRHVKPGDERVKGYFWNGNRLVSQLVSVPRVIHNRVLTGDSKARNVIRRLSQKKTVFNGLVVRDKRKVHQMLWKNEQIRSYLPHTVPYSMEQLRLFLNKYQVVYVKPSIGSVGIGVARIERHGCNYHFIASKKRQILSHSQILSTVRRWVGNKRFLIQRGIPLARYGGKTFDIRVSVQKNKEKQWTVSGMVAKVANKKNKLSNLSRGGTAVPFAEALAPIFPEVKQQQAVMDRVGIAAVEIAKQYGRHFSSLADLGMDMGIDERGNPYLIEVNVRDQRYSFFRAGEKAMFKQTYRHPLEYAQTLLAEKKKRKYQLLAPSQLV</sequence>
<dbReference type="Gene3D" id="3.30.470.20">
    <property type="entry name" value="ATP-grasp fold, B domain"/>
    <property type="match status" value="1"/>
</dbReference>
<reference evidence="1 2" key="1">
    <citation type="submission" date="2016-11" db="EMBL/GenBank/DDBJ databases">
        <authorList>
            <person name="Jaros S."/>
            <person name="Januszkiewicz K."/>
            <person name="Wedrychowicz H."/>
        </authorList>
    </citation>
    <scope>NUCLEOTIDE SEQUENCE [LARGE SCALE GENOMIC DNA]</scope>
    <source>
        <strain evidence="1 2">NF2</strain>
    </source>
</reference>
<evidence type="ECO:0000313" key="1">
    <source>
        <dbReference type="EMBL" id="ASJ54264.1"/>
    </source>
</evidence>
<protein>
    <submittedName>
        <fullName evidence="1">Glutathione synthase</fullName>
    </submittedName>
</protein>
<evidence type="ECO:0000313" key="2">
    <source>
        <dbReference type="Proteomes" id="UP000197781"/>
    </source>
</evidence>